<comment type="caution">
    <text evidence="2">The sequence shown here is derived from an EMBL/GenBank/DDBJ whole genome shotgun (WGS) entry which is preliminary data.</text>
</comment>
<dbReference type="AlphaFoldDB" id="A0A512C8M3"/>
<proteinExistence type="predicted"/>
<reference evidence="2 3" key="1">
    <citation type="submission" date="2019-07" db="EMBL/GenBank/DDBJ databases">
        <title>Whole genome shotgun sequence of Cyclobacterium qasimii NBRC 106168.</title>
        <authorList>
            <person name="Hosoyama A."/>
            <person name="Uohara A."/>
            <person name="Ohji S."/>
            <person name="Ichikawa N."/>
        </authorList>
    </citation>
    <scope>NUCLEOTIDE SEQUENCE [LARGE SCALE GENOMIC DNA]</scope>
    <source>
        <strain evidence="2 3">NBRC 106168</strain>
    </source>
</reference>
<evidence type="ECO:0000313" key="2">
    <source>
        <dbReference type="EMBL" id="GEO20561.1"/>
    </source>
</evidence>
<keyword evidence="3" id="KW-1185">Reference proteome</keyword>
<evidence type="ECO:0000259" key="1">
    <source>
        <dbReference type="Pfam" id="PF07978"/>
    </source>
</evidence>
<evidence type="ECO:0000313" key="3">
    <source>
        <dbReference type="Proteomes" id="UP000321301"/>
    </source>
</evidence>
<dbReference type="Gene3D" id="3.30.70.100">
    <property type="match status" value="2"/>
</dbReference>
<feature type="domain" description="NIPSNAP" evidence="1">
    <location>
        <begin position="159"/>
        <end position="261"/>
    </location>
</feature>
<dbReference type="EMBL" id="BJYV01000003">
    <property type="protein sequence ID" value="GEO20561.1"/>
    <property type="molecule type" value="Genomic_DNA"/>
</dbReference>
<dbReference type="Pfam" id="PF07978">
    <property type="entry name" value="NIPSNAP"/>
    <property type="match status" value="1"/>
</dbReference>
<accession>A0A512C8M3</accession>
<gene>
    <name evidence="2" type="ORF">CQA01_10950</name>
</gene>
<organism evidence="2 3">
    <name type="scientific">Cyclobacterium qasimii</name>
    <dbReference type="NCBI Taxonomy" id="1350429"/>
    <lineage>
        <taxon>Bacteria</taxon>
        <taxon>Pseudomonadati</taxon>
        <taxon>Bacteroidota</taxon>
        <taxon>Cytophagia</taxon>
        <taxon>Cytophagales</taxon>
        <taxon>Cyclobacteriaceae</taxon>
        <taxon>Cyclobacterium</taxon>
    </lineage>
</organism>
<dbReference type="InterPro" id="IPR012577">
    <property type="entry name" value="NIPSNAP"/>
</dbReference>
<name>A0A512C8M3_9BACT</name>
<dbReference type="InterPro" id="IPR011008">
    <property type="entry name" value="Dimeric_a/b-barrel"/>
</dbReference>
<dbReference type="SUPFAM" id="SSF54909">
    <property type="entry name" value="Dimeric alpha+beta barrel"/>
    <property type="match status" value="2"/>
</dbReference>
<dbReference type="RefSeq" id="WP_040413978.1">
    <property type="nucleotide sequence ID" value="NZ_BJYV01000003.1"/>
</dbReference>
<protein>
    <recommendedName>
        <fullName evidence="1">NIPSNAP domain-containing protein</fullName>
    </recommendedName>
</protein>
<sequence length="263" mass="30396">MKNSLPILKLFTIALLFIVSFSPLTAQDGKRDLYEIRMYHIENSSQEKVIDNYLENAFIPAAHRAGVEHVGVFKPLSSEPDAGKKIYVFLPFTNSKDFFRFQRKLNTDAKHQADGKEYIQAAFDNPSFSRIETSLMQAFETRTRMALPKLSAPKSERIYELRSYESATERLYNQKVKMFNEGEIDIFDELNFNGVFYGEPIAGANMPNLVYMTAFENLEDRDAHWATFSDYPAWLDLKANNEYDNTVAKNDKRLLRPTAYSDF</sequence>
<dbReference type="Proteomes" id="UP000321301">
    <property type="component" value="Unassembled WGS sequence"/>
</dbReference>